<dbReference type="CDD" id="cd23668">
    <property type="entry name" value="GH55_beta13glucanase-like"/>
    <property type="match status" value="1"/>
</dbReference>
<dbReference type="PANTHER" id="PTHR33928">
    <property type="entry name" value="POLYGALACTURONASE QRT3"/>
    <property type="match status" value="1"/>
</dbReference>
<dbReference type="Proteomes" id="UP001144673">
    <property type="component" value="Chromosome 3"/>
</dbReference>
<dbReference type="InterPro" id="IPR039279">
    <property type="entry name" value="QRT3-like"/>
</dbReference>
<accession>A0A9W8Q844</accession>
<dbReference type="InterPro" id="IPR024535">
    <property type="entry name" value="RHGA/B-epi-like_pectate_lyase"/>
</dbReference>
<dbReference type="InterPro" id="IPR012334">
    <property type="entry name" value="Pectin_lyas_fold"/>
</dbReference>
<dbReference type="GO" id="GO:0004650">
    <property type="term" value="F:polygalacturonase activity"/>
    <property type="evidence" value="ECO:0007669"/>
    <property type="project" value="InterPro"/>
</dbReference>
<feature type="region of interest" description="Disordered" evidence="1">
    <location>
        <begin position="35"/>
        <end position="58"/>
    </location>
</feature>
<comment type="caution">
    <text evidence="3">The sequence shown here is derived from an EMBL/GenBank/DDBJ whole genome shotgun (WGS) entry which is preliminary data.</text>
</comment>
<protein>
    <recommendedName>
        <fullName evidence="2">Rhamnogalacturonase A/B/Epimerase-like pectate lyase domain-containing protein</fullName>
    </recommendedName>
</protein>
<dbReference type="EMBL" id="JAJHUN010000010">
    <property type="protein sequence ID" value="KAJ4147830.1"/>
    <property type="molecule type" value="Genomic_DNA"/>
</dbReference>
<feature type="domain" description="Rhamnogalacturonase A/B/Epimerase-like pectate lyase" evidence="2">
    <location>
        <begin position="459"/>
        <end position="686"/>
    </location>
</feature>
<proteinExistence type="predicted"/>
<feature type="region of interest" description="Disordered" evidence="1">
    <location>
        <begin position="1387"/>
        <end position="1458"/>
    </location>
</feature>
<dbReference type="PANTHER" id="PTHR33928:SF2">
    <property type="entry name" value="PECTATE LYASE SUPERFAMILY PROTEIN DOMAIN-CONTAINING PROTEIN-RELATED"/>
    <property type="match status" value="1"/>
</dbReference>
<organism evidence="3 4">
    <name type="scientific">Akanthomyces muscarius</name>
    <name type="common">Entomopathogenic fungus</name>
    <name type="synonym">Lecanicillium muscarium</name>
    <dbReference type="NCBI Taxonomy" id="2231603"/>
    <lineage>
        <taxon>Eukaryota</taxon>
        <taxon>Fungi</taxon>
        <taxon>Dikarya</taxon>
        <taxon>Ascomycota</taxon>
        <taxon>Pezizomycotina</taxon>
        <taxon>Sordariomycetes</taxon>
        <taxon>Hypocreomycetidae</taxon>
        <taxon>Hypocreales</taxon>
        <taxon>Cordycipitaceae</taxon>
        <taxon>Akanthomyces</taxon>
    </lineage>
</organism>
<feature type="compositionally biased region" description="Low complexity" evidence="1">
    <location>
        <begin position="1417"/>
        <end position="1434"/>
    </location>
</feature>
<dbReference type="InterPro" id="IPR011050">
    <property type="entry name" value="Pectin_lyase_fold/virulence"/>
</dbReference>
<gene>
    <name evidence="3" type="ORF">LMH87_002332</name>
</gene>
<sequence>MTAICDNVKNFFATDRGKQLPASFDGTMFVMDFSTDKSNTKRGPARRDNSCPAKDVPSRGVVKWKSTHKCPEGDQKDVWRNDKVWHTTAISHDQQDLDKNILEHERNPDQSIKNRSWIFYTCDEFPAASWIEGGSQPSFANGSGGFAETRCAAMRCNDAPRINNRAVAAEQDWQKNAHNRLGSLLRGSITRQNLWPPGTTIQGRKDQVALFYFRVMNEPNGIAAQAIRYTDAEHTIVDPDTPKNILIAKRREQAHDLHNWAKSVTVPELLALNHANEDRHVIHADSPSPAQDPAAWAFELETGHGIASNLTEAAASRSPVRRAFNRRERRKQIRQSPLATNATASDIAEAREIVEKALDESAKRNALRLANPLRNNYNLKPGTKVRRSDNVAPALLEITDEIARAAALLSEEEARESTGNYSKIAAAPASAAKSGTYWMEHIQRKGTVPWGDDPSYKVFRNVADYGAVGDGVTDDTKAINKALRDGKRCAEKCNGSTLKNAIVYFPPGTYRISTSIDLPFGTQVIGDANNWPTLVASNRFIGLGVLSTDKYTGAGGGADGLDDEWYINTANFYRQIRNLRIDITATRPSQNVACIHYQVAQATSIQNVELIAKSGTGQHGIFAENGSGGVISDITFTGGGYGIYGGNQQFTAQRLTFNGCDVGVQVIWDWGWVWKSITMKNVKTGFRLLPKDKIPKKRSGSPGGAGGSAGHIGSVSVIDSSFEGVDTAIMIETPNSKPGTGSTGVIVENVAFQGVGKAVADTSGATLLAASARVDHWALGPTYKADGTRAFSMGQKISGFSREKSLTGTSGSFFERAKPQYQDRSLADFVHVKDFGAKGDGVTDDTAAFQSALIGAGASKILFVDAGSYILTNTVTVPVGAKIVGETWSQLVATGSYFGDAKNPKVMFQVGREGQEGTVEMQDLIFTSKGPTPGLILVEWNILADRPGSAALWDCHVRIGGATGTKLTPAECPPARTGVNKGCEGASLMMHITSKASGYFENMWLWVADHMIDDPDLEHGKNEMESIFKQFIFQCIMSVARTWLYGTASEHAVFYQYNFHKAKKVFAGMIQTESPYYQPTPKPPAPFDAVVGVFRGDPSYECKKDDKFNGCDESWGVIIERSENIFVAGAGVYSWFSTYSQDCIDKHACQNALILLKDNYSNVRMQHIITIGGACSIVQDGKGISAMDNLNVDSHPAWSQISVFDVGTNAPDFAVWIDPSIWDMETPSVTCSVPCTLKIPPWLGATRVVDYPLLTVSDGSWTSTITQPPITMTSIEFEHITITANAKDKRQAIRTLFPVPTTTPAWPQAAYIGPDGKKSMTGPSKPFPTPPKAIGPNEPAPAGGQWPKVPIHLIVGGQDNLPAVEICFYDSLDCFAQPWEYGNKPWPYPGGTGIGDPEDDDSWGDDGPAGDEMIACSPTTTSTTTTTTTSDTPSETPPSKPSPRAGDPALNKRDCYKNTRGINRDQAADLIGRFCGEMERQLLTSGQEYANQWPYSPPNQIAFYVRLWFGISKNTECRWIGGKSPAVRSLDGVDGVDGQNGTSIARRDITDSSLCARYMDAIVDSCNCGGINGKEGGRITNDCFYVGLHPVNKY</sequence>
<dbReference type="Pfam" id="PF12708">
    <property type="entry name" value="Pect-lyase_RHGA_epim"/>
    <property type="match status" value="2"/>
</dbReference>
<evidence type="ECO:0000259" key="2">
    <source>
        <dbReference type="Pfam" id="PF12708"/>
    </source>
</evidence>
<evidence type="ECO:0000313" key="3">
    <source>
        <dbReference type="EMBL" id="KAJ4147830.1"/>
    </source>
</evidence>
<dbReference type="FunFam" id="2.160.20.10:FF:000043">
    <property type="entry name" value="Exo-beta-1,3-glucanase, putative"/>
    <property type="match status" value="1"/>
</dbReference>
<keyword evidence="4" id="KW-1185">Reference proteome</keyword>
<evidence type="ECO:0000256" key="1">
    <source>
        <dbReference type="SAM" id="MobiDB-lite"/>
    </source>
</evidence>
<dbReference type="RefSeq" id="XP_056050771.1">
    <property type="nucleotide sequence ID" value="XM_056193767.1"/>
</dbReference>
<feature type="domain" description="Rhamnogalacturonase A/B/Epimerase-like pectate lyase" evidence="2">
    <location>
        <begin position="829"/>
        <end position="896"/>
    </location>
</feature>
<reference evidence="3" key="1">
    <citation type="journal article" date="2023" name="Access Microbiol">
        <title>De-novo genome assembly for Akanthomyces muscarius, a biocontrol agent of insect agricultural pests.</title>
        <authorList>
            <person name="Erdos Z."/>
            <person name="Studholme D.J."/>
            <person name="Raymond B."/>
            <person name="Sharma M."/>
        </authorList>
    </citation>
    <scope>NUCLEOTIDE SEQUENCE</scope>
    <source>
        <strain evidence="3">Ve6</strain>
    </source>
</reference>
<dbReference type="Gene3D" id="2.160.20.10">
    <property type="entry name" value="Single-stranded right-handed beta-helix, Pectin lyase-like"/>
    <property type="match status" value="2"/>
</dbReference>
<dbReference type="SUPFAM" id="SSF51126">
    <property type="entry name" value="Pectin lyase-like"/>
    <property type="match status" value="2"/>
</dbReference>
<name>A0A9W8Q844_AKAMU</name>
<feature type="compositionally biased region" description="Basic and acidic residues" evidence="1">
    <location>
        <begin position="35"/>
        <end position="49"/>
    </location>
</feature>
<dbReference type="KEGG" id="amus:LMH87_002332"/>
<evidence type="ECO:0000313" key="4">
    <source>
        <dbReference type="Proteomes" id="UP001144673"/>
    </source>
</evidence>
<dbReference type="GeneID" id="80889491"/>
<feature type="region of interest" description="Disordered" evidence="1">
    <location>
        <begin position="1318"/>
        <end position="1342"/>
    </location>
</feature>